<dbReference type="Gene3D" id="1.20.5.190">
    <property type="match status" value="2"/>
</dbReference>
<dbReference type="SUPFAM" id="SSF48350">
    <property type="entry name" value="GTPase activation domain, GAP"/>
    <property type="match status" value="1"/>
</dbReference>
<name>A0A226EW91_FOLCA</name>
<evidence type="ECO:0000256" key="16">
    <source>
        <dbReference type="SAM" id="MobiDB-lite"/>
    </source>
</evidence>
<evidence type="ECO:0000256" key="14">
    <source>
        <dbReference type="ARBA" id="ARBA00023203"/>
    </source>
</evidence>
<feature type="compositionally biased region" description="Basic and acidic residues" evidence="16">
    <location>
        <begin position="1090"/>
        <end position="1107"/>
    </location>
</feature>
<feature type="domain" description="Rho-GAP" evidence="19">
    <location>
        <begin position="1821"/>
        <end position="2008"/>
    </location>
</feature>
<dbReference type="PROSITE" id="PS00479">
    <property type="entry name" value="ZF_DAG_PE_1"/>
    <property type="match status" value="1"/>
</dbReference>
<evidence type="ECO:0000256" key="1">
    <source>
        <dbReference type="ARBA" id="ARBA00004496"/>
    </source>
</evidence>
<feature type="region of interest" description="Disordered" evidence="16">
    <location>
        <begin position="1324"/>
        <end position="1467"/>
    </location>
</feature>
<keyword evidence="3" id="KW-0343">GTPase activation</keyword>
<evidence type="ECO:0000256" key="7">
    <source>
        <dbReference type="ARBA" id="ARBA00022741"/>
    </source>
</evidence>
<evidence type="ECO:0000256" key="5">
    <source>
        <dbReference type="ARBA" id="ARBA00022723"/>
    </source>
</evidence>
<reference evidence="21 22" key="1">
    <citation type="submission" date="2015-12" db="EMBL/GenBank/DDBJ databases">
        <title>The genome of Folsomia candida.</title>
        <authorList>
            <person name="Faddeeva A."/>
            <person name="Derks M.F."/>
            <person name="Anvar Y."/>
            <person name="Smit S."/>
            <person name="Van Straalen N."/>
            <person name="Roelofs D."/>
        </authorList>
    </citation>
    <scope>NUCLEOTIDE SEQUENCE [LARGE SCALE GENOMIC DNA]</scope>
    <source>
        <strain evidence="21 22">VU population</strain>
        <tissue evidence="21">Whole body</tissue>
    </source>
</reference>
<dbReference type="Gene3D" id="3.30.60.20">
    <property type="match status" value="2"/>
</dbReference>
<evidence type="ECO:0000259" key="19">
    <source>
        <dbReference type="PROSITE" id="PS50238"/>
    </source>
</evidence>
<dbReference type="InterPro" id="IPR027417">
    <property type="entry name" value="P-loop_NTPase"/>
</dbReference>
<feature type="compositionally biased region" description="Low complexity" evidence="16">
    <location>
        <begin position="2037"/>
        <end position="2055"/>
    </location>
</feature>
<dbReference type="GO" id="GO:0051015">
    <property type="term" value="F:actin filament binding"/>
    <property type="evidence" value="ECO:0007669"/>
    <property type="project" value="TreeGrafter"/>
</dbReference>
<dbReference type="SUPFAM" id="SSF57889">
    <property type="entry name" value="Cysteine-rich domain"/>
    <property type="match status" value="2"/>
</dbReference>
<dbReference type="GO" id="GO:0008270">
    <property type="term" value="F:zinc ion binding"/>
    <property type="evidence" value="ECO:0007669"/>
    <property type="project" value="UniProtKB-KW"/>
</dbReference>
<evidence type="ECO:0000313" key="21">
    <source>
        <dbReference type="EMBL" id="OXA61862.1"/>
    </source>
</evidence>
<evidence type="ECO:0000256" key="9">
    <source>
        <dbReference type="ARBA" id="ARBA00022833"/>
    </source>
</evidence>
<sequence length="2230" mass="252284">MEDDNARHIVRVYVGALSQEYEALSVEASKHTTAEEIVTCIVQKLGFKSAPDYELAEVIENSTGQECKERRIGPHESPVALKLLWPKTVTAADVALFSDLSSSSRNNLTQTLSTINNGMEQYRFCLREKLSDSVLWSGNFAMDPQILRDYFYRFLYQPKDKEYPDLCELPDLNSSTLLNNLKLRFNAGHIYSYVGSILIAINPFSWNFQHNAGCGIYNPKYVKLYQNRRREELPPHIFSVADVAYYSMLKTRRNQCIVISGESGSGKTESTTFLLHHLTALSQKGVHGSGVEQTILSAGPVLEAFGNAKTAHNNNSSRFGKFIQVNYRENGMVHGALVQKYLLEKSRICSQAKNERNYHVFYYLLAGANDTEKEILHLLPPHKYHYLNQSGCYTLEGVDESYEFSRLKQSMEMVGFGQDKQRKLFSVLSAVLLLGNVEFLPKKSSYHHDDTVVLKNPEVVQLISGLLRVTEETLVAALTSKRARVSGEMLVINYRMPEANAARDAMAKCLYGSLFDWIVLQVNHALLSKKDVNGCEYLGKYCTIGVLDIFGFEDFADANSFEQWCINYANEQLQYYFNQHVFKYEQLEYKNEEILWTDIEFMDNAPCLSLFESRPNGLICILDDQCSFPGATNETLLQKFNSIHKDNEFYEKPQRREAAFIIKHYAGKVKYQIGDFREKNMDGGEVSHLSGMRHDIVSVLKSSSMAFVRELVGIDPVAVFRWAIVRAFFRAYFAFNEAGNRQRVLRGKFSKSTLNRALSTPGRRRSSNDQLIKKNRSFRPQQFLARGIKNLHSVKNLASQTATIGISNKSYNPRKQPVSVSQQFQQSLNSLMITLNQANPFFIRCIKSNSEKSPNVFDDETVQRQLRYTGMLETVRIRQAGYNVRLTFEEFVNLYRILLPTGLQSGRNEIVEFLNSLRLNHVNYQLGKTKIFFRESEKIKLDYFLHQQIMGSIVKIQRWYRVSLERRQFLRIQAAVLKIQSYVRMFLAQRLAANLRMRNLAATYIQKIWRGYNTRIWYQNLKQSCIEFQARVRGNILRQKYQHLLEKHKELQKQRDKIQASGLRVDEGDFGSGQSTDYASLSKDSSQEELENHSRFPESEESSGVHEESDDVESAFVKYGGRDDNTQRSRGQSTSVASRSEMYSSSNVLPASINPDETPVVKERSRKKMSLQSRKEKCVGMGQDVEEEFLRGQQEQGMDTNGTIWDDKNVQDRQLVTNPFQKATKHLKTLIGTNNKVKQDKHEAVLLDSESGDDSEYSHKSDYKFSRDSSKFSDHSVFAGLSTNKQHTTKAGEESSSSLSSSVLLNKNITNVDVRRKYQSEDNFRGSMSSYSSEDKVSRPVQGDKSFEPVKPRRGIGFLTSSSSSEVSSSRTLSSTNQVGLHRIKPKIKRTEASRVSSVDTIMGSSRNSKTSLSANISSSDIAQSSVDSSKAGRTMSIPNLDSSREVRRTRSVSETRPPVVSRDVVVNPCPSPYDNEYAGSAKTSNSSITTRNSHNLEKVTKYHRGDSCASCKKTMHAFFNPGVRCIQCQLMFHSKCVQNELANAFPCSNSTKSLDVNDDLFTIEKSPSTMGRRKGRKQNKNIVEKPGKFNFRMTGTSEFTDRTDQIISGVRELQLMQEFISKKIYLVKNREGEKENAVDRVFQQALKEFLENLVSTFSVACKQGDGKPLNIRYKDLIANFASIMETVCKHEGTGDDFPTTMGVNAFRGFLNEFMNSSREEKQKPSKTRKTGRKEKGGKRQRLEESITHLGHSFVTTVINIPTVCEVCSSFIMWPIERGVVCQRCKLACHKKCHPKIATDCIEGFRNNSSGGAADGAIFGVSLNSLVPDGEGIPVVVERLVTAIEFYGLRLEGLYRKSGVSSKVKELKVDIEEGKAIDWELYPVHVLTSVFKSFLRELPEPLLTFELYEEFLRAADLSQQEDRVVTIFALLKKLPKCNFDLMERLVFHLARVALYEDKNRMNANSLAIVFAPCILRTNQARQVQESLNDIARQTMCIETIILSQLKKVKETLNNIETLDSAAYSFATRLNSIRSSKMKSSVTTSTTKAVKGSSGSLSTEGSVDVKSVNESSTPESMSAEEEEEYLTRHIKNLQDEKAILTSVLPTLSRTPSSENSTDQEGDSPGGSIDDLRRDLGPSPSPRQMRAHSLQYSRYDPISESSFRLPGSSVLPSLHKNRGPNRKPPTRFVRNISSVDFGEEEDDADPTTSQDDEDKSVVSVNPSNNDEEAIMV</sequence>
<dbReference type="OrthoDB" id="312459at2759"/>
<dbReference type="InterPro" id="IPR008936">
    <property type="entry name" value="Rho_GTPase_activation_prot"/>
</dbReference>
<feature type="domain" description="Phorbol-ester/DAG-type" evidence="17">
    <location>
        <begin position="1751"/>
        <end position="1801"/>
    </location>
</feature>
<dbReference type="EMBL" id="LNIX01000001">
    <property type="protein sequence ID" value="OXA61862.1"/>
    <property type="molecule type" value="Genomic_DNA"/>
</dbReference>
<dbReference type="Pfam" id="PF00612">
    <property type="entry name" value="IQ"/>
    <property type="match status" value="3"/>
</dbReference>
<dbReference type="Gene3D" id="1.20.58.530">
    <property type="match status" value="1"/>
</dbReference>
<feature type="compositionally biased region" description="Basic residues" evidence="16">
    <location>
        <begin position="1725"/>
        <end position="1740"/>
    </location>
</feature>
<feature type="domain" description="Myosin motor" evidence="20">
    <location>
        <begin position="161"/>
        <end position="947"/>
    </location>
</feature>
<evidence type="ECO:0000256" key="11">
    <source>
        <dbReference type="ARBA" id="ARBA00023054"/>
    </source>
</evidence>
<dbReference type="Gene3D" id="6.20.240.20">
    <property type="match status" value="1"/>
</dbReference>
<evidence type="ECO:0000313" key="22">
    <source>
        <dbReference type="Proteomes" id="UP000198287"/>
    </source>
</evidence>
<dbReference type="SMART" id="SM00015">
    <property type="entry name" value="IQ"/>
    <property type="match status" value="4"/>
</dbReference>
<keyword evidence="13 15" id="KW-0505">Motor protein</keyword>
<dbReference type="CDD" id="cd01385">
    <property type="entry name" value="MYSc_Myo9"/>
    <property type="match status" value="1"/>
</dbReference>
<dbReference type="PROSITE" id="PS50200">
    <property type="entry name" value="RA"/>
    <property type="match status" value="1"/>
</dbReference>
<dbReference type="GO" id="GO:0005737">
    <property type="term" value="C:cytoplasm"/>
    <property type="evidence" value="ECO:0007669"/>
    <property type="project" value="UniProtKB-SubCell"/>
</dbReference>
<organism evidence="21 22">
    <name type="scientific">Folsomia candida</name>
    <name type="common">Springtail</name>
    <dbReference type="NCBI Taxonomy" id="158441"/>
    <lineage>
        <taxon>Eukaryota</taxon>
        <taxon>Metazoa</taxon>
        <taxon>Ecdysozoa</taxon>
        <taxon>Arthropoda</taxon>
        <taxon>Hexapoda</taxon>
        <taxon>Collembola</taxon>
        <taxon>Entomobryomorpha</taxon>
        <taxon>Isotomoidea</taxon>
        <taxon>Isotomidae</taxon>
        <taxon>Proisotominae</taxon>
        <taxon>Folsomia</taxon>
    </lineage>
</organism>
<keyword evidence="8" id="KW-0863">Zinc-finger</keyword>
<feature type="region of interest" description="Actin-binding" evidence="15">
    <location>
        <begin position="828"/>
        <end position="850"/>
    </location>
</feature>
<evidence type="ECO:0000259" key="17">
    <source>
        <dbReference type="PROSITE" id="PS50081"/>
    </source>
</evidence>
<feature type="domain" description="Ras-associating" evidence="18">
    <location>
        <begin position="6"/>
        <end position="131"/>
    </location>
</feature>
<evidence type="ECO:0000256" key="13">
    <source>
        <dbReference type="ARBA" id="ARBA00023175"/>
    </source>
</evidence>
<dbReference type="GO" id="GO:0005524">
    <property type="term" value="F:ATP binding"/>
    <property type="evidence" value="ECO:0007669"/>
    <property type="project" value="UniProtKB-UniRule"/>
</dbReference>
<keyword evidence="6" id="KW-0677">Repeat</keyword>
<dbReference type="OMA" id="SWTNIEY"/>
<dbReference type="CDD" id="cd20818">
    <property type="entry name" value="C1_Myosin-IX"/>
    <property type="match status" value="1"/>
</dbReference>
<evidence type="ECO:0000256" key="4">
    <source>
        <dbReference type="ARBA" id="ARBA00022490"/>
    </source>
</evidence>
<comment type="caution">
    <text evidence="21">The sequence shown here is derived from an EMBL/GenBank/DDBJ whole genome shotgun (WGS) entry which is preliminary data.</text>
</comment>
<dbReference type="InterPro" id="IPR000198">
    <property type="entry name" value="RhoGAP_dom"/>
</dbReference>
<feature type="compositionally biased region" description="Basic residues" evidence="16">
    <location>
        <begin position="2173"/>
        <end position="2183"/>
    </location>
</feature>
<keyword evidence="11" id="KW-0175">Coiled coil</keyword>
<evidence type="ECO:0000256" key="8">
    <source>
        <dbReference type="ARBA" id="ARBA00022771"/>
    </source>
</evidence>
<dbReference type="Pfam" id="PF00130">
    <property type="entry name" value="C1_1"/>
    <property type="match status" value="1"/>
</dbReference>
<dbReference type="SMART" id="SM00242">
    <property type="entry name" value="MYSc"/>
    <property type="match status" value="1"/>
</dbReference>
<keyword evidence="7 15" id="KW-0547">Nucleotide-binding</keyword>
<dbReference type="InterPro" id="IPR002219">
    <property type="entry name" value="PKC_DAG/PE"/>
</dbReference>
<feature type="compositionally biased region" description="Polar residues" evidence="16">
    <location>
        <begin position="1394"/>
        <end position="1413"/>
    </location>
</feature>
<dbReference type="Pfam" id="PF00063">
    <property type="entry name" value="Myosin_head"/>
    <property type="match status" value="1"/>
</dbReference>
<feature type="compositionally biased region" description="Low complexity" evidence="16">
    <location>
        <begin position="1360"/>
        <end position="1376"/>
    </location>
</feature>
<feature type="compositionally biased region" description="Basic and acidic residues" evidence="16">
    <location>
        <begin position="1256"/>
        <end position="1269"/>
    </location>
</feature>
<dbReference type="Gene3D" id="3.40.850.10">
    <property type="entry name" value="Kinesin motor domain"/>
    <property type="match status" value="2"/>
</dbReference>
<dbReference type="GO" id="GO:0016459">
    <property type="term" value="C:myosin complex"/>
    <property type="evidence" value="ECO:0007669"/>
    <property type="project" value="UniProtKB-KW"/>
</dbReference>
<proteinExistence type="inferred from homology"/>
<keyword evidence="12 15" id="KW-0518">Myosin</keyword>
<keyword evidence="9" id="KW-0862">Zinc</keyword>
<dbReference type="FunFam" id="3.40.850.10:FF:000008">
    <property type="entry name" value="Putative unconventional myosin-IXa"/>
    <property type="match status" value="1"/>
</dbReference>
<dbReference type="PANTHER" id="PTHR46184:SF5">
    <property type="entry name" value="UNCONVENTIONAL MYOSIN-IXA-LIKE"/>
    <property type="match status" value="1"/>
</dbReference>
<feature type="compositionally biased region" description="Polar residues" evidence="16">
    <location>
        <begin position="2103"/>
        <end position="2117"/>
    </location>
</feature>
<protein>
    <submittedName>
        <fullName evidence="21">Unconventional myosin-IXb</fullName>
    </submittedName>
</protein>
<dbReference type="Gene3D" id="3.10.20.90">
    <property type="entry name" value="Phosphatidylinositol 3-kinase Catalytic Subunit, Chain A, domain 1"/>
    <property type="match status" value="1"/>
</dbReference>
<dbReference type="FunFam" id="1.10.10.820:FF:000001">
    <property type="entry name" value="Myosin heavy chain"/>
    <property type="match status" value="1"/>
</dbReference>
<evidence type="ECO:0000256" key="6">
    <source>
        <dbReference type="ARBA" id="ARBA00022737"/>
    </source>
</evidence>
<dbReference type="GO" id="GO:0048513">
    <property type="term" value="P:animal organ development"/>
    <property type="evidence" value="ECO:0007669"/>
    <property type="project" value="UniProtKB-ARBA"/>
</dbReference>
<dbReference type="InterPro" id="IPR046349">
    <property type="entry name" value="C1-like_sf"/>
</dbReference>
<gene>
    <name evidence="21" type="ORF">Fcan01_02381</name>
</gene>
<feature type="compositionally biased region" description="Basic and acidic residues" evidence="16">
    <location>
        <begin position="1443"/>
        <end position="1454"/>
    </location>
</feature>
<comment type="subcellular location">
    <subcellularLocation>
        <location evidence="1">Cytoplasm</location>
    </subcellularLocation>
</comment>
<dbReference type="CDD" id="cd00029">
    <property type="entry name" value="C1"/>
    <property type="match status" value="1"/>
</dbReference>
<keyword evidence="4" id="KW-0963">Cytoplasm</keyword>
<feature type="region of interest" description="Disordered" evidence="16">
    <location>
        <begin position="1717"/>
        <end position="1742"/>
    </location>
</feature>
<evidence type="ECO:0000256" key="12">
    <source>
        <dbReference type="ARBA" id="ARBA00023123"/>
    </source>
</evidence>
<feature type="compositionally biased region" description="Acidic residues" evidence="16">
    <location>
        <begin position="2195"/>
        <end position="2212"/>
    </location>
</feature>
<keyword evidence="22" id="KW-1185">Reference proteome</keyword>
<feature type="compositionally biased region" description="Low complexity" evidence="16">
    <location>
        <begin position="1414"/>
        <end position="1430"/>
    </location>
</feature>
<dbReference type="InterPro" id="IPR029071">
    <property type="entry name" value="Ubiquitin-like_domsf"/>
</dbReference>
<dbReference type="Proteomes" id="UP000198287">
    <property type="component" value="Unassembled WGS sequence"/>
</dbReference>
<feature type="region of interest" description="Disordered" evidence="16">
    <location>
        <begin position="2162"/>
        <end position="2230"/>
    </location>
</feature>
<dbReference type="STRING" id="158441.A0A226EW91"/>
<keyword evidence="14 15" id="KW-0009">Actin-binding</keyword>
<dbReference type="Pfam" id="PF00620">
    <property type="entry name" value="RhoGAP"/>
    <property type="match status" value="1"/>
</dbReference>
<dbReference type="PROSITE" id="PS50081">
    <property type="entry name" value="ZF_DAG_PE_2"/>
    <property type="match status" value="2"/>
</dbReference>
<dbReference type="InterPro" id="IPR000048">
    <property type="entry name" value="IQ_motif_EF-hand-BS"/>
</dbReference>
<dbReference type="InterPro" id="IPR036023">
    <property type="entry name" value="MYSc_Myo9"/>
</dbReference>
<dbReference type="GO" id="GO:0009888">
    <property type="term" value="P:tissue development"/>
    <property type="evidence" value="ECO:0007669"/>
    <property type="project" value="UniProtKB-ARBA"/>
</dbReference>
<dbReference type="SMART" id="SM00324">
    <property type="entry name" value="RhoGAP"/>
    <property type="match status" value="1"/>
</dbReference>
<dbReference type="SUPFAM" id="SSF54236">
    <property type="entry name" value="Ubiquitin-like"/>
    <property type="match status" value="1"/>
</dbReference>
<dbReference type="Pfam" id="PF00788">
    <property type="entry name" value="RA"/>
    <property type="match status" value="1"/>
</dbReference>
<dbReference type="Gene3D" id="1.10.10.820">
    <property type="match status" value="1"/>
</dbReference>
<dbReference type="InterPro" id="IPR001609">
    <property type="entry name" value="Myosin_head_motor_dom-like"/>
</dbReference>
<dbReference type="InterPro" id="IPR036961">
    <property type="entry name" value="Kinesin_motor_dom_sf"/>
</dbReference>
<dbReference type="Gene3D" id="1.20.120.720">
    <property type="entry name" value="Myosin VI head, motor domain, U50 subdomain"/>
    <property type="match status" value="1"/>
</dbReference>
<evidence type="ECO:0000259" key="20">
    <source>
        <dbReference type="PROSITE" id="PS51456"/>
    </source>
</evidence>
<evidence type="ECO:0000259" key="18">
    <source>
        <dbReference type="PROSITE" id="PS50200"/>
    </source>
</evidence>
<accession>A0A226EW91</accession>
<dbReference type="InterPro" id="IPR000159">
    <property type="entry name" value="RA_dom"/>
</dbReference>
<feature type="region of interest" description="Disordered" evidence="16">
    <location>
        <begin position="1247"/>
        <end position="1269"/>
    </location>
</feature>
<keyword evidence="10 15" id="KW-0067">ATP-binding</keyword>
<dbReference type="Gene3D" id="1.10.555.10">
    <property type="entry name" value="Rho GTPase activation protein"/>
    <property type="match status" value="1"/>
</dbReference>
<evidence type="ECO:0000256" key="10">
    <source>
        <dbReference type="ARBA" id="ARBA00022840"/>
    </source>
</evidence>
<dbReference type="PROSITE" id="PS50096">
    <property type="entry name" value="IQ"/>
    <property type="match status" value="2"/>
</dbReference>
<evidence type="ECO:0000256" key="15">
    <source>
        <dbReference type="PROSITE-ProRule" id="PRU00782"/>
    </source>
</evidence>
<feature type="region of interest" description="Disordered" evidence="16">
    <location>
        <begin position="1056"/>
        <end position="1178"/>
    </location>
</feature>
<feature type="domain" description="Phorbol-ester/DAG-type" evidence="17">
    <location>
        <begin position="1494"/>
        <end position="1548"/>
    </location>
</feature>
<feature type="compositionally biased region" description="Polar residues" evidence="16">
    <location>
        <begin position="1072"/>
        <end position="1084"/>
    </location>
</feature>
<dbReference type="GO" id="GO:0035556">
    <property type="term" value="P:intracellular signal transduction"/>
    <property type="evidence" value="ECO:0007669"/>
    <property type="project" value="InterPro"/>
</dbReference>
<dbReference type="PROSITE" id="PS50238">
    <property type="entry name" value="RHOGAP"/>
    <property type="match status" value="1"/>
</dbReference>
<feature type="region of interest" description="Disordered" evidence="16">
    <location>
        <begin position="2036"/>
        <end position="2084"/>
    </location>
</feature>
<feature type="region of interest" description="Disordered" evidence="16">
    <location>
        <begin position="2103"/>
        <end position="2145"/>
    </location>
</feature>
<dbReference type="InterPro" id="IPR046987">
    <property type="entry name" value="Myo9"/>
</dbReference>
<keyword evidence="5" id="KW-0479">Metal-binding</keyword>
<dbReference type="SMART" id="SM00314">
    <property type="entry name" value="RA"/>
    <property type="match status" value="1"/>
</dbReference>
<dbReference type="SMART" id="SM00109">
    <property type="entry name" value="C1"/>
    <property type="match status" value="2"/>
</dbReference>
<dbReference type="PRINTS" id="PR00193">
    <property type="entry name" value="MYOSINHEAVY"/>
</dbReference>
<dbReference type="SUPFAM" id="SSF52540">
    <property type="entry name" value="P-loop containing nucleoside triphosphate hydrolases"/>
    <property type="match status" value="1"/>
</dbReference>
<dbReference type="GO" id="GO:0048731">
    <property type="term" value="P:system development"/>
    <property type="evidence" value="ECO:0007669"/>
    <property type="project" value="UniProtKB-ARBA"/>
</dbReference>
<dbReference type="GO" id="GO:0005096">
    <property type="term" value="F:GTPase activator activity"/>
    <property type="evidence" value="ECO:0007669"/>
    <property type="project" value="UniProtKB-KW"/>
</dbReference>
<evidence type="ECO:0000256" key="3">
    <source>
        <dbReference type="ARBA" id="ARBA00022468"/>
    </source>
</evidence>
<comment type="similarity">
    <text evidence="2 15">Belongs to the TRAFAC class myosin-kinesin ATPase superfamily. Myosin family.</text>
</comment>
<dbReference type="GO" id="GO:0005884">
    <property type="term" value="C:actin filament"/>
    <property type="evidence" value="ECO:0007669"/>
    <property type="project" value="TreeGrafter"/>
</dbReference>
<feature type="compositionally biased region" description="Polar residues" evidence="16">
    <location>
        <begin position="1128"/>
        <end position="1149"/>
    </location>
</feature>
<dbReference type="GO" id="GO:0000146">
    <property type="term" value="F:microfilament motor activity"/>
    <property type="evidence" value="ECO:0007669"/>
    <property type="project" value="InterPro"/>
</dbReference>
<dbReference type="PROSITE" id="PS51456">
    <property type="entry name" value="MYOSIN_MOTOR"/>
    <property type="match status" value="1"/>
</dbReference>
<evidence type="ECO:0000256" key="2">
    <source>
        <dbReference type="ARBA" id="ARBA00008314"/>
    </source>
</evidence>
<dbReference type="PANTHER" id="PTHR46184">
    <property type="entry name" value="UNCONVENTIONAL MYOSIN-IXB-LIKE PROTEIN"/>
    <property type="match status" value="1"/>
</dbReference>
<feature type="binding site" evidence="15">
    <location>
        <begin position="261"/>
        <end position="268"/>
    </location>
    <ligand>
        <name>ATP</name>
        <dbReference type="ChEBI" id="CHEBI:30616"/>
    </ligand>
</feature>